<organism evidence="4 5">
    <name type="scientific">Metabacillus malikii</name>
    <dbReference type="NCBI Taxonomy" id="1504265"/>
    <lineage>
        <taxon>Bacteria</taxon>
        <taxon>Bacillati</taxon>
        <taxon>Bacillota</taxon>
        <taxon>Bacilli</taxon>
        <taxon>Bacillales</taxon>
        <taxon>Bacillaceae</taxon>
        <taxon>Metabacillus</taxon>
    </lineage>
</organism>
<dbReference type="SUPFAM" id="SSF46689">
    <property type="entry name" value="Homeodomain-like"/>
    <property type="match status" value="1"/>
</dbReference>
<dbReference type="Proteomes" id="UP001234495">
    <property type="component" value="Unassembled WGS sequence"/>
</dbReference>
<dbReference type="InterPro" id="IPR036271">
    <property type="entry name" value="Tet_transcr_reg_TetR-rel_C_sf"/>
</dbReference>
<dbReference type="Gene3D" id="1.10.10.60">
    <property type="entry name" value="Homeodomain-like"/>
    <property type="match status" value="1"/>
</dbReference>
<evidence type="ECO:0000259" key="3">
    <source>
        <dbReference type="PROSITE" id="PS50977"/>
    </source>
</evidence>
<keyword evidence="5" id="KW-1185">Reference proteome</keyword>
<name>A0ABT9ZAT3_9BACI</name>
<dbReference type="PANTHER" id="PTHR30328:SF54">
    <property type="entry name" value="HTH-TYPE TRANSCRIPTIONAL REPRESSOR SCO4008"/>
    <property type="match status" value="1"/>
</dbReference>
<dbReference type="InterPro" id="IPR009057">
    <property type="entry name" value="Homeodomain-like_sf"/>
</dbReference>
<proteinExistence type="predicted"/>
<dbReference type="EMBL" id="JAUSUD010000001">
    <property type="protein sequence ID" value="MDQ0229054.1"/>
    <property type="molecule type" value="Genomic_DNA"/>
</dbReference>
<evidence type="ECO:0000256" key="1">
    <source>
        <dbReference type="ARBA" id="ARBA00023125"/>
    </source>
</evidence>
<dbReference type="PROSITE" id="PS50977">
    <property type="entry name" value="HTH_TETR_2"/>
    <property type="match status" value="1"/>
</dbReference>
<gene>
    <name evidence="4" type="ORF">J2S19_000304</name>
</gene>
<evidence type="ECO:0000256" key="2">
    <source>
        <dbReference type="PROSITE-ProRule" id="PRU00335"/>
    </source>
</evidence>
<keyword evidence="1 2" id="KW-0238">DNA-binding</keyword>
<dbReference type="InterPro" id="IPR050109">
    <property type="entry name" value="HTH-type_TetR-like_transc_reg"/>
</dbReference>
<protein>
    <submittedName>
        <fullName evidence="4">AcrR family transcriptional regulator</fullName>
    </submittedName>
</protein>
<reference evidence="4 5" key="1">
    <citation type="submission" date="2023-07" db="EMBL/GenBank/DDBJ databases">
        <title>Genomic Encyclopedia of Type Strains, Phase IV (KMG-IV): sequencing the most valuable type-strain genomes for metagenomic binning, comparative biology and taxonomic classification.</title>
        <authorList>
            <person name="Goeker M."/>
        </authorList>
    </citation>
    <scope>NUCLEOTIDE SEQUENCE [LARGE SCALE GENOMIC DNA]</scope>
    <source>
        <strain evidence="4 5">DSM 29005</strain>
    </source>
</reference>
<evidence type="ECO:0000313" key="4">
    <source>
        <dbReference type="EMBL" id="MDQ0229054.1"/>
    </source>
</evidence>
<evidence type="ECO:0000313" key="5">
    <source>
        <dbReference type="Proteomes" id="UP001234495"/>
    </source>
</evidence>
<sequence length="204" mass="23427">MKWSEKKMESSEKKRTVELKKAEVLQAATELFSEKSYEATTMSEIAKRAGVSFGSVASYYGNKESLFTRCVELPLKELSESFLNFDLHPVSFADELQKMMKGHFELFQNMKVFLRLVVQVIAQHERFPNQFNLVVEQTAFIQDEVTIFIQNGQQAGQFREGDASRLSIVYINLLFGTILSYAFRPSQEDEAEFISFAIRMFGPV</sequence>
<dbReference type="PRINTS" id="PR00455">
    <property type="entry name" value="HTHTETR"/>
</dbReference>
<accession>A0ABT9ZAT3</accession>
<dbReference type="InterPro" id="IPR001647">
    <property type="entry name" value="HTH_TetR"/>
</dbReference>
<dbReference type="Gene3D" id="1.10.357.10">
    <property type="entry name" value="Tetracycline Repressor, domain 2"/>
    <property type="match status" value="1"/>
</dbReference>
<dbReference type="Pfam" id="PF00440">
    <property type="entry name" value="TetR_N"/>
    <property type="match status" value="1"/>
</dbReference>
<feature type="domain" description="HTH tetR-type" evidence="3">
    <location>
        <begin position="18"/>
        <end position="78"/>
    </location>
</feature>
<feature type="DNA-binding region" description="H-T-H motif" evidence="2">
    <location>
        <begin position="41"/>
        <end position="60"/>
    </location>
</feature>
<dbReference type="PANTHER" id="PTHR30328">
    <property type="entry name" value="TRANSCRIPTIONAL REPRESSOR"/>
    <property type="match status" value="1"/>
</dbReference>
<dbReference type="SUPFAM" id="SSF48498">
    <property type="entry name" value="Tetracyclin repressor-like, C-terminal domain"/>
    <property type="match status" value="1"/>
</dbReference>
<comment type="caution">
    <text evidence="4">The sequence shown here is derived from an EMBL/GenBank/DDBJ whole genome shotgun (WGS) entry which is preliminary data.</text>
</comment>